<dbReference type="SUPFAM" id="SSF51735">
    <property type="entry name" value="NAD(P)-binding Rossmann-fold domains"/>
    <property type="match status" value="1"/>
</dbReference>
<evidence type="ECO:0000313" key="2">
    <source>
        <dbReference type="EMBL" id="MBW8286247.1"/>
    </source>
</evidence>
<name>A0ABS7F873_9NEIS</name>
<sequence length="307" mass="34087">MTKQVLVIGGTRYFGKRLVAKLLAAGHRVTIASRGNAADDFGDRVERIRVNRSDRAAMTQAFADARYDLVYDQVCYNPVDAKLACDVFAGKVGRYVMASTIEVYYPLRRAVQRPFRELDFEMRGELLEMGTSWHEMATPDQNYVAGKRQAEACFHQDGRLPLVAVRIGHVLADGEEEFLGRVASYVERARRGERLRYAVASGRSSFIHAESIADFLLWTGEQAFLGPINAADDGGLTALEIHQRAAAALGVPAHAEADLDEEAATRLSVFDFPFEYEMDTGRARELGYRFADVEQWIGGVFAGHAQA</sequence>
<dbReference type="Gene3D" id="3.40.50.720">
    <property type="entry name" value="NAD(P)-binding Rossmann-like Domain"/>
    <property type="match status" value="1"/>
</dbReference>
<protein>
    <submittedName>
        <fullName evidence="2">NAD-dependent epimerase/dehydratase family protein</fullName>
    </submittedName>
</protein>
<feature type="domain" description="NAD-dependent epimerase/dehydratase" evidence="1">
    <location>
        <begin position="5"/>
        <end position="218"/>
    </location>
</feature>
<dbReference type="Pfam" id="PF01370">
    <property type="entry name" value="Epimerase"/>
    <property type="match status" value="1"/>
</dbReference>
<dbReference type="InterPro" id="IPR036291">
    <property type="entry name" value="NAD(P)-bd_dom_sf"/>
</dbReference>
<dbReference type="RefSeq" id="WP_043572684.1">
    <property type="nucleotide sequence ID" value="NZ_CP142381.1"/>
</dbReference>
<dbReference type="Proteomes" id="UP000711178">
    <property type="component" value="Unassembled WGS sequence"/>
</dbReference>
<comment type="caution">
    <text evidence="2">The sequence shown here is derived from an EMBL/GenBank/DDBJ whole genome shotgun (WGS) entry which is preliminary data.</text>
</comment>
<keyword evidence="3" id="KW-1185">Reference proteome</keyword>
<evidence type="ECO:0000313" key="3">
    <source>
        <dbReference type="Proteomes" id="UP000711178"/>
    </source>
</evidence>
<gene>
    <name evidence="2" type="ORF">KIF53_01175</name>
</gene>
<accession>A0ABS7F873</accession>
<organism evidence="2 3">
    <name type="scientific">Chromobacterium subtsugae</name>
    <dbReference type="NCBI Taxonomy" id="251747"/>
    <lineage>
        <taxon>Bacteria</taxon>
        <taxon>Pseudomonadati</taxon>
        <taxon>Pseudomonadota</taxon>
        <taxon>Betaproteobacteria</taxon>
        <taxon>Neisseriales</taxon>
        <taxon>Chromobacteriaceae</taxon>
        <taxon>Chromobacterium</taxon>
    </lineage>
</organism>
<reference evidence="2 3" key="1">
    <citation type="submission" date="2021-05" db="EMBL/GenBank/DDBJ databases">
        <title>Draft Whole Genome Sequencing Of Biosensor Chromobacterium violaceum Strain CV026 Reveals A Regulatory RNA In Chromobacterium violaceum Phenotype Regulatory Network.</title>
        <authorList>
            <person name="Hong K.W."/>
            <person name="Chan K.G."/>
            <person name="Chang C.-Y."/>
        </authorList>
    </citation>
    <scope>NUCLEOTIDE SEQUENCE [LARGE SCALE GENOMIC DNA]</scope>
    <source>
        <strain evidence="2 3">ATCC 31532</strain>
    </source>
</reference>
<proteinExistence type="predicted"/>
<evidence type="ECO:0000259" key="1">
    <source>
        <dbReference type="Pfam" id="PF01370"/>
    </source>
</evidence>
<dbReference type="EMBL" id="JAHDTB010000001">
    <property type="protein sequence ID" value="MBW8286247.1"/>
    <property type="molecule type" value="Genomic_DNA"/>
</dbReference>
<dbReference type="InterPro" id="IPR001509">
    <property type="entry name" value="Epimerase_deHydtase"/>
</dbReference>
<dbReference type="GeneID" id="89683517"/>